<evidence type="ECO:0000313" key="3">
    <source>
        <dbReference type="Proteomes" id="UP001218218"/>
    </source>
</evidence>
<dbReference type="AlphaFoldDB" id="A0AAD7AN99"/>
<name>A0AAD7AN99_9AGAR</name>
<organism evidence="2 3">
    <name type="scientific">Mycena albidolilacea</name>
    <dbReference type="NCBI Taxonomy" id="1033008"/>
    <lineage>
        <taxon>Eukaryota</taxon>
        <taxon>Fungi</taxon>
        <taxon>Dikarya</taxon>
        <taxon>Basidiomycota</taxon>
        <taxon>Agaricomycotina</taxon>
        <taxon>Agaricomycetes</taxon>
        <taxon>Agaricomycetidae</taxon>
        <taxon>Agaricales</taxon>
        <taxon>Marasmiineae</taxon>
        <taxon>Mycenaceae</taxon>
        <taxon>Mycena</taxon>
    </lineage>
</organism>
<accession>A0AAD7AN99</accession>
<dbReference type="Proteomes" id="UP001218218">
    <property type="component" value="Unassembled WGS sequence"/>
</dbReference>
<feature type="region of interest" description="Disordered" evidence="1">
    <location>
        <begin position="266"/>
        <end position="317"/>
    </location>
</feature>
<comment type="caution">
    <text evidence="2">The sequence shown here is derived from an EMBL/GenBank/DDBJ whole genome shotgun (WGS) entry which is preliminary data.</text>
</comment>
<dbReference type="EMBL" id="JARIHO010000004">
    <property type="protein sequence ID" value="KAJ7362978.1"/>
    <property type="molecule type" value="Genomic_DNA"/>
</dbReference>
<reference evidence="2" key="1">
    <citation type="submission" date="2023-03" db="EMBL/GenBank/DDBJ databases">
        <title>Massive genome expansion in bonnet fungi (Mycena s.s.) driven by repeated elements and novel gene families across ecological guilds.</title>
        <authorList>
            <consortium name="Lawrence Berkeley National Laboratory"/>
            <person name="Harder C.B."/>
            <person name="Miyauchi S."/>
            <person name="Viragh M."/>
            <person name="Kuo A."/>
            <person name="Thoen E."/>
            <person name="Andreopoulos B."/>
            <person name="Lu D."/>
            <person name="Skrede I."/>
            <person name="Drula E."/>
            <person name="Henrissat B."/>
            <person name="Morin E."/>
            <person name="Kohler A."/>
            <person name="Barry K."/>
            <person name="LaButti K."/>
            <person name="Morin E."/>
            <person name="Salamov A."/>
            <person name="Lipzen A."/>
            <person name="Mereny Z."/>
            <person name="Hegedus B."/>
            <person name="Baldrian P."/>
            <person name="Stursova M."/>
            <person name="Weitz H."/>
            <person name="Taylor A."/>
            <person name="Grigoriev I.V."/>
            <person name="Nagy L.G."/>
            <person name="Martin F."/>
            <person name="Kauserud H."/>
        </authorList>
    </citation>
    <scope>NUCLEOTIDE SEQUENCE</scope>
    <source>
        <strain evidence="2">CBHHK002</strain>
    </source>
</reference>
<keyword evidence="3" id="KW-1185">Reference proteome</keyword>
<feature type="compositionally biased region" description="Polar residues" evidence="1">
    <location>
        <begin position="82"/>
        <end position="91"/>
    </location>
</feature>
<proteinExistence type="predicted"/>
<feature type="compositionally biased region" description="Low complexity" evidence="1">
    <location>
        <begin position="308"/>
        <end position="317"/>
    </location>
</feature>
<feature type="region of interest" description="Disordered" evidence="1">
    <location>
        <begin position="436"/>
        <end position="489"/>
    </location>
</feature>
<protein>
    <submittedName>
        <fullName evidence="2">Uncharacterized protein</fullName>
    </submittedName>
</protein>
<sequence>MTPAHTRRGPAATQNWQSQQQTSSSPPARTLSPRARALVEYCTFHFCARHSPEAATPLRRCWGPPPLLRPVRVAAHEHTLSQRHATTSSTSRRVESPKHRSSSPLQATFSRASRSRLNLPQRAEGLSHQHTSPYFGSAFYSTPTCVGYIPRRARKDAAHTLPTHARYTRMPHLASAPVNGRRSAPPSLPLPPSPLRKDAAHILPMHARAHTRAIANTVRTSEQKPVVLLPASLYHPRRRGTQPITLHPAPIMEADVVRTSNRKVPAFSRGAPHTAENGRRQSGRAPPCLQHNTRPGMKKAMDTDRVPVHPSRSHSPSHVLAQAFSSRFRRMTSTRAARASCARGYPSQPVVARLHRRVRGWMRGPPSHGRQRGRAYDRSWREDGEVADALGGGVTDVTVTQCDARKWRAPATAKEVIKEKRDESNGMKVEKDLGAVGKDEMGKGGFREGANSPSQIHSWALAPGDGPRKDRFQGGSQTWGGKARACENA</sequence>
<feature type="compositionally biased region" description="Polar residues" evidence="1">
    <location>
        <begin position="102"/>
        <end position="114"/>
    </location>
</feature>
<feature type="region of interest" description="Disordered" evidence="1">
    <location>
        <begin position="1"/>
        <end position="31"/>
    </location>
</feature>
<feature type="region of interest" description="Disordered" evidence="1">
    <location>
        <begin position="78"/>
        <end position="114"/>
    </location>
</feature>
<gene>
    <name evidence="2" type="ORF">DFH08DRAFT_799984</name>
</gene>
<feature type="compositionally biased region" description="Basic and acidic residues" evidence="1">
    <location>
        <begin position="436"/>
        <end position="446"/>
    </location>
</feature>
<evidence type="ECO:0000256" key="1">
    <source>
        <dbReference type="SAM" id="MobiDB-lite"/>
    </source>
</evidence>
<evidence type="ECO:0000313" key="2">
    <source>
        <dbReference type="EMBL" id="KAJ7362978.1"/>
    </source>
</evidence>